<evidence type="ECO:0000313" key="2">
    <source>
        <dbReference type="EMBL" id="PWD51995.1"/>
    </source>
</evidence>
<dbReference type="AlphaFoldDB" id="A0A2U1ZYC5"/>
<evidence type="ECO:0008006" key="4">
    <source>
        <dbReference type="Google" id="ProtNLM"/>
    </source>
</evidence>
<accession>A0A2U1ZYC5</accession>
<reference evidence="2 3" key="1">
    <citation type="submission" date="2018-03" db="EMBL/GenBank/DDBJ databases">
        <title>Genome assembly of novel Miniimonas species PCH200.</title>
        <authorList>
            <person name="Thakur V."/>
            <person name="Kumar V."/>
            <person name="Singh D."/>
        </authorList>
    </citation>
    <scope>NUCLEOTIDE SEQUENCE [LARGE SCALE GENOMIC DNA]</scope>
    <source>
        <strain evidence="2 3">PCH200</strain>
    </source>
</reference>
<keyword evidence="1" id="KW-0812">Transmembrane</keyword>
<keyword evidence="1" id="KW-0472">Membrane</keyword>
<keyword evidence="3" id="KW-1185">Reference proteome</keyword>
<keyword evidence="1" id="KW-1133">Transmembrane helix</keyword>
<feature type="transmembrane region" description="Helical" evidence="1">
    <location>
        <begin position="77"/>
        <end position="102"/>
    </location>
</feature>
<feature type="transmembrane region" description="Helical" evidence="1">
    <location>
        <begin position="137"/>
        <end position="158"/>
    </location>
</feature>
<name>A0A2U1ZYC5_9MICO</name>
<evidence type="ECO:0000256" key="1">
    <source>
        <dbReference type="SAM" id="Phobius"/>
    </source>
</evidence>
<comment type="caution">
    <text evidence="2">The sequence shown here is derived from an EMBL/GenBank/DDBJ whole genome shotgun (WGS) entry which is preliminary data.</text>
</comment>
<dbReference type="Proteomes" id="UP000245166">
    <property type="component" value="Unassembled WGS sequence"/>
</dbReference>
<protein>
    <recommendedName>
        <fullName evidence="4">ABC transporter permease</fullName>
    </recommendedName>
</protein>
<proteinExistence type="predicted"/>
<dbReference type="OrthoDB" id="3297477at2"/>
<organism evidence="2 3">
    <name type="scientific">Serinibacter arcticus</name>
    <dbReference type="NCBI Taxonomy" id="1655435"/>
    <lineage>
        <taxon>Bacteria</taxon>
        <taxon>Bacillati</taxon>
        <taxon>Actinomycetota</taxon>
        <taxon>Actinomycetes</taxon>
        <taxon>Micrococcales</taxon>
        <taxon>Beutenbergiaceae</taxon>
        <taxon>Serinibacter</taxon>
    </lineage>
</organism>
<feature type="transmembrane region" description="Helical" evidence="1">
    <location>
        <begin position="48"/>
        <end position="70"/>
    </location>
</feature>
<feature type="transmembrane region" description="Helical" evidence="1">
    <location>
        <begin position="7"/>
        <end position="28"/>
    </location>
</feature>
<gene>
    <name evidence="2" type="ORF">C8046_16445</name>
</gene>
<dbReference type="EMBL" id="PYHR01000002">
    <property type="protein sequence ID" value="PWD51995.1"/>
    <property type="molecule type" value="Genomic_DNA"/>
</dbReference>
<evidence type="ECO:0000313" key="3">
    <source>
        <dbReference type="Proteomes" id="UP000245166"/>
    </source>
</evidence>
<sequence length="163" mass="16163">MLAAKALVVGVVVFVTGVVGTLLAWLVTLPLLPDVAAVSLTDGDTWRVIAGTGAYLALIALLSLGLGTIVRNSAGAISAVLGVLLMLPLVFTILGGLGQGWANDVMAYLPGPAGEQLMAVGGAADAMAADFATLSPAVGGLVLAGYVAVVLVVAGTLVKKRDV</sequence>
<dbReference type="RefSeq" id="WP_109230378.1">
    <property type="nucleotide sequence ID" value="NZ_PYHR01000002.1"/>
</dbReference>